<evidence type="ECO:0000256" key="1">
    <source>
        <dbReference type="ARBA" id="ARBA00001947"/>
    </source>
</evidence>
<dbReference type="PANTHER" id="PTHR43350:SF19">
    <property type="entry name" value="D-GULOSIDE 3-DEHYDROGENASE"/>
    <property type="match status" value="1"/>
</dbReference>
<evidence type="ECO:0000259" key="7">
    <source>
        <dbReference type="Pfam" id="PF08240"/>
    </source>
</evidence>
<evidence type="ECO:0000313" key="9">
    <source>
        <dbReference type="Proteomes" id="UP000287352"/>
    </source>
</evidence>
<keyword evidence="3" id="KW-0479">Metal-binding</keyword>
<dbReference type="InterPro" id="IPR011032">
    <property type="entry name" value="GroES-like_sf"/>
</dbReference>
<organism evidence="8 9">
    <name type="scientific">Tengunoibacter tsumagoiensis</name>
    <dbReference type="NCBI Taxonomy" id="2014871"/>
    <lineage>
        <taxon>Bacteria</taxon>
        <taxon>Bacillati</taxon>
        <taxon>Chloroflexota</taxon>
        <taxon>Ktedonobacteria</taxon>
        <taxon>Ktedonobacterales</taxon>
        <taxon>Dictyobacteraceae</taxon>
        <taxon>Tengunoibacter</taxon>
    </lineage>
</organism>
<dbReference type="InterPro" id="IPR013149">
    <property type="entry name" value="ADH-like_C"/>
</dbReference>
<reference evidence="9" key="1">
    <citation type="submission" date="2018-12" db="EMBL/GenBank/DDBJ databases">
        <title>Tengunoibacter tsumagoiensis gen. nov., sp. nov., Dictyobacter kobayashii sp. nov., D. alpinus sp. nov., and D. joshuensis sp. nov. and description of Dictyobacteraceae fam. nov. within the order Ktedonobacterales isolated from Tengu-no-mugimeshi.</title>
        <authorList>
            <person name="Wang C.M."/>
            <person name="Zheng Y."/>
            <person name="Sakai Y."/>
            <person name="Toyoda A."/>
            <person name="Minakuchi Y."/>
            <person name="Abe K."/>
            <person name="Yokota A."/>
            <person name="Yabe S."/>
        </authorList>
    </citation>
    <scope>NUCLEOTIDE SEQUENCE [LARGE SCALE GENOMIC DNA]</scope>
    <source>
        <strain evidence="9">Uno3</strain>
    </source>
</reference>
<keyword evidence="4" id="KW-0862">Zinc</keyword>
<dbReference type="InterPro" id="IPR013154">
    <property type="entry name" value="ADH-like_N"/>
</dbReference>
<comment type="cofactor">
    <cofactor evidence="1">
        <name>Zn(2+)</name>
        <dbReference type="ChEBI" id="CHEBI:29105"/>
    </cofactor>
</comment>
<accession>A0A401ZWL0</accession>
<dbReference type="RefSeq" id="WP_126579027.1">
    <property type="nucleotide sequence ID" value="NZ_BIFR01000001.1"/>
</dbReference>
<protein>
    <submittedName>
        <fullName evidence="8">Alcohol dehydrogenase</fullName>
    </submittedName>
</protein>
<sequence length="330" mass="35490">MQAQAILFRRPDEVALDSVTIPEPGPGEVLVEIQYSCISPGTELRCLSGKQNGLDDWPFIPGYAASGLISTVGPETSLAVGTPVFCGGTEQVSGAARGWGGHVSHAILEESNVYPLPFNLSLLDSSLAKQAAIAYHGLRLSRPQPSETVAVVGLGLIGQLSARLHAMTGARVVCTDLSASRVELARSAGLEAYQLQGSLFETLHQVLPQGADIVVDATGHPAVLPQAIALASDLPWDDTLTPAPRYLIQGSYDNTFSIPYVQAFYKELSFLLPRDQQPRDIRIIIELLAREKLHVRDLISAVRDPEQAATTYSELKTPDSSLLTAAFHWS</sequence>
<feature type="domain" description="Alcohol dehydrogenase-like N-terminal" evidence="7">
    <location>
        <begin position="25"/>
        <end position="117"/>
    </location>
</feature>
<dbReference type="OrthoDB" id="9769198at2"/>
<keyword evidence="9" id="KW-1185">Reference proteome</keyword>
<evidence type="ECO:0000313" key="8">
    <source>
        <dbReference type="EMBL" id="GCE11301.1"/>
    </source>
</evidence>
<dbReference type="AlphaFoldDB" id="A0A401ZWL0"/>
<dbReference type="CDD" id="cd08255">
    <property type="entry name" value="2-desacetyl-2-hydroxyethyl_bacteriochlorophyllide_like"/>
    <property type="match status" value="1"/>
</dbReference>
<evidence type="ECO:0000256" key="4">
    <source>
        <dbReference type="ARBA" id="ARBA00022833"/>
    </source>
</evidence>
<evidence type="ECO:0000256" key="5">
    <source>
        <dbReference type="ARBA" id="ARBA00023002"/>
    </source>
</evidence>
<dbReference type="InterPro" id="IPR036291">
    <property type="entry name" value="NAD(P)-bd_dom_sf"/>
</dbReference>
<dbReference type="Proteomes" id="UP000287352">
    <property type="component" value="Unassembled WGS sequence"/>
</dbReference>
<evidence type="ECO:0000256" key="3">
    <source>
        <dbReference type="ARBA" id="ARBA00022723"/>
    </source>
</evidence>
<dbReference type="SUPFAM" id="SSF51735">
    <property type="entry name" value="NAD(P)-binding Rossmann-fold domains"/>
    <property type="match status" value="1"/>
</dbReference>
<feature type="domain" description="Alcohol dehydrogenase-like C-terminal" evidence="6">
    <location>
        <begin position="157"/>
        <end position="231"/>
    </location>
</feature>
<dbReference type="SUPFAM" id="SSF50129">
    <property type="entry name" value="GroES-like"/>
    <property type="match status" value="1"/>
</dbReference>
<dbReference type="Pfam" id="PF00107">
    <property type="entry name" value="ADH_zinc_N"/>
    <property type="match status" value="1"/>
</dbReference>
<dbReference type="Gene3D" id="3.40.50.720">
    <property type="entry name" value="NAD(P)-binding Rossmann-like Domain"/>
    <property type="match status" value="1"/>
</dbReference>
<dbReference type="PANTHER" id="PTHR43350">
    <property type="entry name" value="NAD-DEPENDENT ALCOHOL DEHYDROGENASE"/>
    <property type="match status" value="1"/>
</dbReference>
<proteinExistence type="inferred from homology"/>
<name>A0A401ZWL0_9CHLR</name>
<comment type="similarity">
    <text evidence="2">Belongs to the zinc-containing alcohol dehydrogenase family.</text>
</comment>
<keyword evidence="5" id="KW-0560">Oxidoreductase</keyword>
<comment type="caution">
    <text evidence="8">The sequence shown here is derived from an EMBL/GenBank/DDBJ whole genome shotgun (WGS) entry which is preliminary data.</text>
</comment>
<gene>
    <name evidence="8" type="ORF">KTT_11600</name>
</gene>
<dbReference type="Gene3D" id="3.90.180.10">
    <property type="entry name" value="Medium-chain alcohol dehydrogenases, catalytic domain"/>
    <property type="match status" value="2"/>
</dbReference>
<dbReference type="Pfam" id="PF08240">
    <property type="entry name" value="ADH_N"/>
    <property type="match status" value="1"/>
</dbReference>
<dbReference type="GO" id="GO:0016491">
    <property type="term" value="F:oxidoreductase activity"/>
    <property type="evidence" value="ECO:0007669"/>
    <property type="project" value="UniProtKB-KW"/>
</dbReference>
<dbReference type="GO" id="GO:0046872">
    <property type="term" value="F:metal ion binding"/>
    <property type="evidence" value="ECO:0007669"/>
    <property type="project" value="UniProtKB-KW"/>
</dbReference>
<dbReference type="EMBL" id="BIFR01000001">
    <property type="protein sequence ID" value="GCE11301.1"/>
    <property type="molecule type" value="Genomic_DNA"/>
</dbReference>
<evidence type="ECO:0000259" key="6">
    <source>
        <dbReference type="Pfam" id="PF00107"/>
    </source>
</evidence>
<evidence type="ECO:0000256" key="2">
    <source>
        <dbReference type="ARBA" id="ARBA00008072"/>
    </source>
</evidence>